<evidence type="ECO:0000256" key="1">
    <source>
        <dbReference type="ARBA" id="ARBA00023015"/>
    </source>
</evidence>
<dbReference type="SUPFAM" id="SSF46894">
    <property type="entry name" value="C-terminal effector domain of the bipartite response regulators"/>
    <property type="match status" value="1"/>
</dbReference>
<dbReference type="EMBL" id="RCNT01000007">
    <property type="protein sequence ID" value="RMA41430.1"/>
    <property type="molecule type" value="Genomic_DNA"/>
</dbReference>
<keyword evidence="1" id="KW-0805">Transcription regulation</keyword>
<dbReference type="Pfam" id="PF00196">
    <property type="entry name" value="GerE"/>
    <property type="match status" value="1"/>
</dbReference>
<keyword evidence="2" id="KW-0238">DNA-binding</keyword>
<dbReference type="InterPro" id="IPR005143">
    <property type="entry name" value="TF_LuxR_autoind-bd_dom"/>
</dbReference>
<organism evidence="5 6">
    <name type="scientific">Rhodophyticola porphyridii</name>
    <dbReference type="NCBI Taxonomy" id="1852017"/>
    <lineage>
        <taxon>Bacteria</taxon>
        <taxon>Pseudomonadati</taxon>
        <taxon>Pseudomonadota</taxon>
        <taxon>Alphaproteobacteria</taxon>
        <taxon>Rhodobacterales</taxon>
        <taxon>Roseobacteraceae</taxon>
        <taxon>Rhodophyticola</taxon>
    </lineage>
</organism>
<dbReference type="PANTHER" id="PTHR44688">
    <property type="entry name" value="DNA-BINDING TRANSCRIPTIONAL ACTIVATOR DEVR_DOSR"/>
    <property type="match status" value="1"/>
</dbReference>
<dbReference type="SMART" id="SM00421">
    <property type="entry name" value="HTH_LUXR"/>
    <property type="match status" value="1"/>
</dbReference>
<dbReference type="Pfam" id="PF03472">
    <property type="entry name" value="Autoind_bind"/>
    <property type="match status" value="1"/>
</dbReference>
<sequence>MKRLQPYLAMRSVEELWAHHTRVMAKFGFDRLFYAYSAFRNLKTLGNPEDALLLTNHPTDYVEEYVNKGLFRDGPMMKWAARNVGAVSWRQVREEVARREMSPGERHVFELNQRFGLIAGYTISFPMAIKHASAGIGLTAREGLDQDDVDAIWQRDGEIIEIINHVAHLCISQLPATGQSRMLTRRQTEVLELVADGKTIQDIALLLERNAATVEKHLRGARDTLGVETTAQAVRKASILNQIFLLEPPHPAPQSQMSLQ</sequence>
<evidence type="ECO:0000313" key="6">
    <source>
        <dbReference type="Proteomes" id="UP000281343"/>
    </source>
</evidence>
<dbReference type="AlphaFoldDB" id="A0A3L9YEQ1"/>
<dbReference type="RefSeq" id="WP_121898689.1">
    <property type="nucleotide sequence ID" value="NZ_RCNT01000007.1"/>
</dbReference>
<dbReference type="PROSITE" id="PS50043">
    <property type="entry name" value="HTH_LUXR_2"/>
    <property type="match status" value="1"/>
</dbReference>
<dbReference type="PRINTS" id="PR00038">
    <property type="entry name" value="HTHLUXR"/>
</dbReference>
<keyword evidence="3" id="KW-0804">Transcription</keyword>
<proteinExistence type="predicted"/>
<dbReference type="InterPro" id="IPR016032">
    <property type="entry name" value="Sig_transdc_resp-reg_C-effctor"/>
</dbReference>
<keyword evidence="6" id="KW-1185">Reference proteome</keyword>
<dbReference type="InterPro" id="IPR036388">
    <property type="entry name" value="WH-like_DNA-bd_sf"/>
</dbReference>
<gene>
    <name evidence="5" type="ORF">D9R08_14000</name>
</gene>
<evidence type="ECO:0000256" key="2">
    <source>
        <dbReference type="ARBA" id="ARBA00023125"/>
    </source>
</evidence>
<dbReference type="OrthoDB" id="3679796at2"/>
<reference evidence="5 6" key="1">
    <citation type="submission" date="2018-10" db="EMBL/GenBank/DDBJ databases">
        <authorList>
            <person name="Jung H.S."/>
            <person name="Jeon C.O."/>
        </authorList>
    </citation>
    <scope>NUCLEOTIDE SEQUENCE [LARGE SCALE GENOMIC DNA]</scope>
    <source>
        <strain evidence="5 6">MA-7-27</strain>
    </source>
</reference>
<dbReference type="Gene3D" id="3.30.450.80">
    <property type="entry name" value="Transcription factor LuxR-like, autoinducer-binding domain"/>
    <property type="match status" value="1"/>
</dbReference>
<evidence type="ECO:0000256" key="3">
    <source>
        <dbReference type="ARBA" id="ARBA00023163"/>
    </source>
</evidence>
<dbReference type="Proteomes" id="UP000281343">
    <property type="component" value="Unassembled WGS sequence"/>
</dbReference>
<dbReference type="InterPro" id="IPR000792">
    <property type="entry name" value="Tscrpt_reg_LuxR_C"/>
</dbReference>
<accession>A0A3L9YEQ1</accession>
<name>A0A3L9YEQ1_9RHOB</name>
<comment type="caution">
    <text evidence="5">The sequence shown here is derived from an EMBL/GenBank/DDBJ whole genome shotgun (WGS) entry which is preliminary data.</text>
</comment>
<dbReference type="GO" id="GO:0003677">
    <property type="term" value="F:DNA binding"/>
    <property type="evidence" value="ECO:0007669"/>
    <property type="project" value="UniProtKB-KW"/>
</dbReference>
<protein>
    <submittedName>
        <fullName evidence="5">LuxR family transcriptional regulator</fullName>
    </submittedName>
</protein>
<dbReference type="InterPro" id="IPR036693">
    <property type="entry name" value="TF_LuxR_autoind-bd_dom_sf"/>
</dbReference>
<dbReference type="Gene3D" id="1.10.10.10">
    <property type="entry name" value="Winged helix-like DNA-binding domain superfamily/Winged helix DNA-binding domain"/>
    <property type="match status" value="1"/>
</dbReference>
<dbReference type="GO" id="GO:0006355">
    <property type="term" value="P:regulation of DNA-templated transcription"/>
    <property type="evidence" value="ECO:0007669"/>
    <property type="project" value="InterPro"/>
</dbReference>
<feature type="domain" description="HTH luxR-type" evidence="4">
    <location>
        <begin position="176"/>
        <end position="241"/>
    </location>
</feature>
<dbReference type="SUPFAM" id="SSF75516">
    <property type="entry name" value="Pheromone-binding domain of LuxR-like quorum-sensing transcription factors"/>
    <property type="match status" value="1"/>
</dbReference>
<dbReference type="PANTHER" id="PTHR44688:SF16">
    <property type="entry name" value="DNA-BINDING TRANSCRIPTIONAL ACTIVATOR DEVR_DOSR"/>
    <property type="match status" value="1"/>
</dbReference>
<dbReference type="CDD" id="cd06170">
    <property type="entry name" value="LuxR_C_like"/>
    <property type="match status" value="1"/>
</dbReference>
<evidence type="ECO:0000259" key="4">
    <source>
        <dbReference type="PROSITE" id="PS50043"/>
    </source>
</evidence>
<evidence type="ECO:0000313" key="5">
    <source>
        <dbReference type="EMBL" id="RMA41430.1"/>
    </source>
</evidence>